<dbReference type="Proteomes" id="UP000276133">
    <property type="component" value="Unassembled WGS sequence"/>
</dbReference>
<accession>A0A3M7S357</accession>
<protein>
    <submittedName>
        <fullName evidence="2">Uncharacterized protein</fullName>
    </submittedName>
</protein>
<organism evidence="2 3">
    <name type="scientific">Brachionus plicatilis</name>
    <name type="common">Marine rotifer</name>
    <name type="synonym">Brachionus muelleri</name>
    <dbReference type="NCBI Taxonomy" id="10195"/>
    <lineage>
        <taxon>Eukaryota</taxon>
        <taxon>Metazoa</taxon>
        <taxon>Spiralia</taxon>
        <taxon>Gnathifera</taxon>
        <taxon>Rotifera</taxon>
        <taxon>Eurotatoria</taxon>
        <taxon>Monogononta</taxon>
        <taxon>Pseudotrocha</taxon>
        <taxon>Ploima</taxon>
        <taxon>Brachionidae</taxon>
        <taxon>Brachionus</taxon>
    </lineage>
</organism>
<keyword evidence="3" id="KW-1185">Reference proteome</keyword>
<proteinExistence type="predicted"/>
<evidence type="ECO:0000313" key="3">
    <source>
        <dbReference type="Proteomes" id="UP000276133"/>
    </source>
</evidence>
<reference evidence="2 3" key="1">
    <citation type="journal article" date="2018" name="Sci. Rep.">
        <title>Genomic signatures of local adaptation to the degree of environmental predictability in rotifers.</title>
        <authorList>
            <person name="Franch-Gras L."/>
            <person name="Hahn C."/>
            <person name="Garcia-Roger E.M."/>
            <person name="Carmona M.J."/>
            <person name="Serra M."/>
            <person name="Gomez A."/>
        </authorList>
    </citation>
    <scope>NUCLEOTIDE SEQUENCE [LARGE SCALE GENOMIC DNA]</scope>
    <source>
        <strain evidence="2">HYR1</strain>
    </source>
</reference>
<gene>
    <name evidence="2" type="ORF">BpHYR1_004992</name>
</gene>
<dbReference type="AlphaFoldDB" id="A0A3M7S357"/>
<evidence type="ECO:0000256" key="1">
    <source>
        <dbReference type="SAM" id="MobiDB-lite"/>
    </source>
</evidence>
<sequence length="160" mass="18942">MYAYRNRLIYFCHESSMIRCRNILSQDALTFCIWIQSFDDDENRFLEFLHQRFFKSLIPSFWCETRERFLLINNAKINDKIINFYFLGKNKITYQIITIKNIKKYIKNQNIKKRLKFGNIRKNLVGGRSRGHVAGQKKKMAETVAGRASGQKTDGPFNGQ</sequence>
<name>A0A3M7S357_BRAPC</name>
<feature type="compositionally biased region" description="Basic residues" evidence="1">
    <location>
        <begin position="129"/>
        <end position="138"/>
    </location>
</feature>
<comment type="caution">
    <text evidence="2">The sequence shown here is derived from an EMBL/GenBank/DDBJ whole genome shotgun (WGS) entry which is preliminary data.</text>
</comment>
<feature type="region of interest" description="Disordered" evidence="1">
    <location>
        <begin position="128"/>
        <end position="160"/>
    </location>
</feature>
<evidence type="ECO:0000313" key="2">
    <source>
        <dbReference type="EMBL" id="RNA30089.1"/>
    </source>
</evidence>
<dbReference type="EMBL" id="REGN01002125">
    <property type="protein sequence ID" value="RNA30089.1"/>
    <property type="molecule type" value="Genomic_DNA"/>
</dbReference>